<sequence length="271" mass="30645">MTNDEDLMDALVKHKLKSLTLNVELVESPPESPPNPSQLEIPLSSVLISEVDAETSDIISNVGDCNCEDHSGSEEQQQYDREASTYSSFEPVDSSLQSLGNNANEMKTRLEEESGGNSRFSAAPKANYKCYDCGVYPIVGPWYTSIPFKKQLYAACIYRLCEDCFVQKPWRHSTTIQFRLIDECAKCHQYKPDVQEHPNITRQSLTREHDNSEEGNDILLCDWCFKGLTHRVSDAENRSLSNLSSDIGWSRRRTPSVSIPTLQMLELLPTE</sequence>
<feature type="compositionally biased region" description="Basic and acidic residues" evidence="1">
    <location>
        <begin position="67"/>
        <end position="83"/>
    </location>
</feature>
<dbReference type="Proteomes" id="UP001633002">
    <property type="component" value="Unassembled WGS sequence"/>
</dbReference>
<accession>A0ABD3HVM5</accession>
<organism evidence="2 3">
    <name type="scientific">Riccia sorocarpa</name>
    <dbReference type="NCBI Taxonomy" id="122646"/>
    <lineage>
        <taxon>Eukaryota</taxon>
        <taxon>Viridiplantae</taxon>
        <taxon>Streptophyta</taxon>
        <taxon>Embryophyta</taxon>
        <taxon>Marchantiophyta</taxon>
        <taxon>Marchantiopsida</taxon>
        <taxon>Marchantiidae</taxon>
        <taxon>Marchantiales</taxon>
        <taxon>Ricciaceae</taxon>
        <taxon>Riccia</taxon>
    </lineage>
</organism>
<name>A0ABD3HVM5_9MARC</name>
<feature type="region of interest" description="Disordered" evidence="1">
    <location>
        <begin position="64"/>
        <end position="98"/>
    </location>
</feature>
<keyword evidence="3" id="KW-1185">Reference proteome</keyword>
<reference evidence="2 3" key="1">
    <citation type="submission" date="2024-09" db="EMBL/GenBank/DDBJ databases">
        <title>Chromosome-scale assembly of Riccia sorocarpa.</title>
        <authorList>
            <person name="Paukszto L."/>
        </authorList>
    </citation>
    <scope>NUCLEOTIDE SEQUENCE [LARGE SCALE GENOMIC DNA]</scope>
    <source>
        <strain evidence="2">LP-2024</strain>
        <tissue evidence="2">Aerial parts of the thallus</tissue>
    </source>
</reference>
<gene>
    <name evidence="2" type="ORF">R1sor_008460</name>
</gene>
<comment type="caution">
    <text evidence="2">The sequence shown here is derived from an EMBL/GenBank/DDBJ whole genome shotgun (WGS) entry which is preliminary data.</text>
</comment>
<dbReference type="EMBL" id="JBJQOH010000003">
    <property type="protein sequence ID" value="KAL3694809.1"/>
    <property type="molecule type" value="Genomic_DNA"/>
</dbReference>
<protein>
    <submittedName>
        <fullName evidence="2">Uncharacterized protein</fullName>
    </submittedName>
</protein>
<feature type="compositionally biased region" description="Polar residues" evidence="1">
    <location>
        <begin position="84"/>
        <end position="98"/>
    </location>
</feature>
<proteinExistence type="predicted"/>
<evidence type="ECO:0000313" key="2">
    <source>
        <dbReference type="EMBL" id="KAL3694809.1"/>
    </source>
</evidence>
<dbReference type="AlphaFoldDB" id="A0ABD3HVM5"/>
<evidence type="ECO:0000313" key="3">
    <source>
        <dbReference type="Proteomes" id="UP001633002"/>
    </source>
</evidence>
<evidence type="ECO:0000256" key="1">
    <source>
        <dbReference type="SAM" id="MobiDB-lite"/>
    </source>
</evidence>